<dbReference type="WBParaSite" id="HPBE_0002288401-mRNA-1">
    <property type="protein sequence ID" value="HPBE_0002288401-mRNA-1"/>
    <property type="gene ID" value="HPBE_0002288401"/>
</dbReference>
<organism evidence="4 5">
    <name type="scientific">Heligmosomoides polygyrus</name>
    <name type="common">Parasitic roundworm</name>
    <dbReference type="NCBI Taxonomy" id="6339"/>
    <lineage>
        <taxon>Eukaryota</taxon>
        <taxon>Metazoa</taxon>
        <taxon>Ecdysozoa</taxon>
        <taxon>Nematoda</taxon>
        <taxon>Chromadorea</taxon>
        <taxon>Rhabditida</taxon>
        <taxon>Rhabditina</taxon>
        <taxon>Rhabditomorpha</taxon>
        <taxon>Strongyloidea</taxon>
        <taxon>Heligmosomidae</taxon>
        <taxon>Heligmosomoides</taxon>
    </lineage>
</organism>
<gene>
    <name evidence="3" type="ORF">HPBE_LOCUS22883</name>
</gene>
<evidence type="ECO:0000313" key="5">
    <source>
        <dbReference type="WBParaSite" id="HPBE_0002288401-mRNA-1"/>
    </source>
</evidence>
<feature type="domain" description="7TM GPCR serpentine receptor class x (Srx)" evidence="2">
    <location>
        <begin position="26"/>
        <end position="79"/>
    </location>
</feature>
<accession>A0A3P8DTQ6</accession>
<accession>A0A183GJM8</accession>
<keyword evidence="1" id="KW-0472">Membrane</keyword>
<name>A0A183GJM8_HELPZ</name>
<keyword evidence="4" id="KW-1185">Reference proteome</keyword>
<keyword evidence="1" id="KW-0812">Transmembrane</keyword>
<evidence type="ECO:0000259" key="2">
    <source>
        <dbReference type="Pfam" id="PF10328"/>
    </source>
</evidence>
<dbReference type="EMBL" id="UZAH01034459">
    <property type="protein sequence ID" value="VDP35275.1"/>
    <property type="molecule type" value="Genomic_DNA"/>
</dbReference>
<reference evidence="5" key="2">
    <citation type="submission" date="2019-09" db="UniProtKB">
        <authorList>
            <consortium name="WormBaseParasite"/>
        </authorList>
    </citation>
    <scope>IDENTIFICATION</scope>
</reference>
<reference evidence="3 4" key="1">
    <citation type="submission" date="2018-11" db="EMBL/GenBank/DDBJ databases">
        <authorList>
            <consortium name="Pathogen Informatics"/>
        </authorList>
    </citation>
    <scope>NUCLEOTIDE SEQUENCE [LARGE SCALE GENOMIC DNA]</scope>
</reference>
<dbReference type="Proteomes" id="UP000050761">
    <property type="component" value="Unassembled WGS sequence"/>
</dbReference>
<dbReference type="AlphaFoldDB" id="A0A183GJM8"/>
<feature type="transmembrane region" description="Helical" evidence="1">
    <location>
        <begin position="20"/>
        <end position="42"/>
    </location>
</feature>
<proteinExistence type="predicted"/>
<sequence>MSDNSSLITDRHVLLDDVAISAVVALVGVFGLASNSAAIVAVMTNPVLKNAFGLLCLSHSIANFGVLLVFTCWVTPMTLM</sequence>
<keyword evidence="1" id="KW-1133">Transmembrane helix</keyword>
<evidence type="ECO:0000256" key="1">
    <source>
        <dbReference type="SAM" id="Phobius"/>
    </source>
</evidence>
<dbReference type="InterPro" id="IPR019430">
    <property type="entry name" value="7TM_GPCR_serpentine_rcpt_Srx"/>
</dbReference>
<dbReference type="SUPFAM" id="SSF81321">
    <property type="entry name" value="Family A G protein-coupled receptor-like"/>
    <property type="match status" value="1"/>
</dbReference>
<dbReference type="OrthoDB" id="5800536at2759"/>
<evidence type="ECO:0000313" key="4">
    <source>
        <dbReference type="Proteomes" id="UP000050761"/>
    </source>
</evidence>
<dbReference type="Pfam" id="PF10328">
    <property type="entry name" value="7TM_GPCR_Srx"/>
    <property type="match status" value="1"/>
</dbReference>
<evidence type="ECO:0000313" key="3">
    <source>
        <dbReference type="EMBL" id="VDP35275.1"/>
    </source>
</evidence>
<protein>
    <submittedName>
        <fullName evidence="5">7TM_GPCR_Srx domain-containing protein</fullName>
    </submittedName>
</protein>
<feature type="transmembrane region" description="Helical" evidence="1">
    <location>
        <begin position="54"/>
        <end position="76"/>
    </location>
</feature>